<evidence type="ECO:0000313" key="11">
    <source>
        <dbReference type="EMBL" id="CCM13552.1"/>
    </source>
</evidence>
<evidence type="ECO:0000256" key="8">
    <source>
        <dbReference type="SAM" id="Coils"/>
    </source>
</evidence>
<dbReference type="EMBL" id="CALQ01000298">
    <property type="protein sequence ID" value="CCM13552.1"/>
    <property type="molecule type" value="Genomic_DNA"/>
</dbReference>
<dbReference type="AlphaFoldDB" id="A0A1E1IQM5"/>
<keyword evidence="3 8" id="KW-0175">Coiled coil</keyword>
<evidence type="ECO:0000256" key="1">
    <source>
        <dbReference type="ARBA" id="ARBA00004230"/>
    </source>
</evidence>
<proteinExistence type="inferred from homology"/>
<evidence type="ECO:0000256" key="2">
    <source>
        <dbReference type="ARBA" id="ARBA00022846"/>
    </source>
</evidence>
<sequence>MTFFSSNPCDVFPPRRRGQSDGALRKELNARGAPRDSAIITKTELDIIRGMIDGRFLGSLGGTAATTAASRTHTGAAEEHRRRMQEFDAERTRNGAAPRTAEEIEQAQLRQLNLEKARLKLDEEYDEVKAMNRVIMEAKCVATREAQRLEKQKRVEEEAAYNRQMDALMAQEAERAQQVYLERERQRMEEQQRNAAMIKVQLHERDVERVRRLERHQQEQDAMSRHIELLQVEEKAEKLRRIEAARRLMEEAAIANAEQIALKKREREMLLEEERKMAEYIKQKEERDEAYAEEQARIRYEKEMEVARLRASQQRVQDKQAELEELRARRVQEAYIREERRKEKEAAERKNAMHADLQQARLAQVEERNRLKALEKAQEQEELDRMLAVQKISREQELERQARTRRLQEENSLALLKQMMEIEERRRRQRQEEIEEGNQIRKEARERQAALEAIRHRKLGELEELGVPEQYRRALLKVGK</sequence>
<keyword evidence="5" id="KW-0966">Cell projection</keyword>
<keyword evidence="2" id="KW-0282">Flagellum</keyword>
<dbReference type="PANTHER" id="PTHR15504">
    <property type="entry name" value="NASOPHARYNGEAL EPITHELIUM SPECIFIC PROTEIN 1"/>
    <property type="match status" value="1"/>
</dbReference>
<feature type="domain" description="Trichohyalin-plectin-homology" evidence="10">
    <location>
        <begin position="121"/>
        <end position="469"/>
    </location>
</feature>
<evidence type="ECO:0000256" key="9">
    <source>
        <dbReference type="SAM" id="MobiDB-lite"/>
    </source>
</evidence>
<protein>
    <recommendedName>
        <fullName evidence="7">Cilia- and flagella-associated protein 45</fullName>
    </recommendedName>
</protein>
<evidence type="ECO:0000259" key="10">
    <source>
        <dbReference type="Pfam" id="PF13868"/>
    </source>
</evidence>
<name>A0A1E1IQM5_LEIGU</name>
<keyword evidence="4" id="KW-0969">Cilium</keyword>
<feature type="coiled-coil region" evidence="8">
    <location>
        <begin position="181"/>
        <end position="329"/>
    </location>
</feature>
<gene>
    <name evidence="11" type="primary">LgM4147LRVhigh.10.00320.00750</name>
    <name evidence="11" type="ORF">BN36_1010640</name>
</gene>
<feature type="coiled-coil region" evidence="8">
    <location>
        <begin position="102"/>
        <end position="134"/>
    </location>
</feature>
<comment type="similarity">
    <text evidence="6">Belongs to the CFAP45 family.</text>
</comment>
<reference evidence="11" key="1">
    <citation type="submission" date="2012-08" db="EMBL/GenBank/DDBJ databases">
        <title>Comparative genomics of metastatic and non-metastatic Leishmania guyanensis provides insights into polygenic factors involved in Leishmania RNA virus infection.</title>
        <authorList>
            <person name="Smith D."/>
            <person name="Hertz-Fowler C."/>
            <person name="Martin R."/>
            <person name="Dickens N."/>
            <person name="Fasel N."/>
            <person name="Falquet L."/>
            <person name="Beverley S."/>
            <person name="Zangger H."/>
            <person name="Calderon-Copete S."/>
            <person name="Mottram J."/>
            <person name="Xenarios I."/>
        </authorList>
    </citation>
    <scope>NUCLEOTIDE SEQUENCE</scope>
    <source>
        <strain evidence="11">MHOM/BR/75/M4147/SSU:IR2SAT-LUC</strain>
    </source>
</reference>
<evidence type="ECO:0000256" key="7">
    <source>
        <dbReference type="ARBA" id="ARBA00034142"/>
    </source>
</evidence>
<evidence type="ECO:0000256" key="6">
    <source>
        <dbReference type="ARBA" id="ARBA00034116"/>
    </source>
</evidence>
<organism evidence="11">
    <name type="scientific">Leishmania guyanensis</name>
    <dbReference type="NCBI Taxonomy" id="5670"/>
    <lineage>
        <taxon>Eukaryota</taxon>
        <taxon>Discoba</taxon>
        <taxon>Euglenozoa</taxon>
        <taxon>Kinetoplastea</taxon>
        <taxon>Metakinetoplastina</taxon>
        <taxon>Trypanosomatida</taxon>
        <taxon>Trypanosomatidae</taxon>
        <taxon>Leishmaniinae</taxon>
        <taxon>Leishmania</taxon>
        <taxon>Leishmania guyanensis species complex</taxon>
    </lineage>
</organism>
<dbReference type="GO" id="GO:0031514">
    <property type="term" value="C:motile cilium"/>
    <property type="evidence" value="ECO:0007669"/>
    <property type="project" value="UniProtKB-SubCell"/>
</dbReference>
<comment type="subcellular location">
    <subcellularLocation>
        <location evidence="1">Cell projection</location>
        <location evidence="1">Cilium</location>
        <location evidence="1">Flagellum</location>
    </subcellularLocation>
</comment>
<dbReference type="PANTHER" id="PTHR15504:SF0">
    <property type="entry name" value="CILIA- AND FLAGELLA-ASSOCIATED PROTEIN 45"/>
    <property type="match status" value="1"/>
</dbReference>
<evidence type="ECO:0000256" key="4">
    <source>
        <dbReference type="ARBA" id="ARBA00023069"/>
    </source>
</evidence>
<feature type="coiled-coil region" evidence="8">
    <location>
        <begin position="357"/>
        <end position="384"/>
    </location>
</feature>
<feature type="region of interest" description="Disordered" evidence="9">
    <location>
        <begin position="1"/>
        <end position="20"/>
    </location>
</feature>
<evidence type="ECO:0000256" key="5">
    <source>
        <dbReference type="ARBA" id="ARBA00023273"/>
    </source>
</evidence>
<evidence type="ECO:0000256" key="3">
    <source>
        <dbReference type="ARBA" id="ARBA00023054"/>
    </source>
</evidence>
<feature type="coiled-coil region" evidence="8">
    <location>
        <begin position="413"/>
        <end position="447"/>
    </location>
</feature>
<dbReference type="Pfam" id="PF13868">
    <property type="entry name" value="TPH"/>
    <property type="match status" value="1"/>
</dbReference>
<accession>A0A1E1IQM5</accession>
<dbReference type="InterPro" id="IPR043597">
    <property type="entry name" value="TPH_dom"/>
</dbReference>
<dbReference type="InterPro" id="IPR033253">
    <property type="entry name" value="CFAP45"/>
</dbReference>